<dbReference type="EMBL" id="CP094984">
    <property type="protein sequence ID" value="UON91573.1"/>
    <property type="molecule type" value="Genomic_DNA"/>
</dbReference>
<sequence length="440" mass="46901">MSITEGVAPDHGEPEHSEHSGDGQKPEQEASGGVRRRHLLFGGAAAGLGALAAAGIAAGTKPDAAGRKGQNTETGAAPSAGASDVVPFYGPRQAGIETPAQTHAVFLGLDLKPGLTRQRLAAWLRLLSEDAAALTQGRPALADTEPELAAGPARLTVTFGFGPALVALASPGLAPAWLRPLPAFGIDRLEPAYSGGDLLLQVCADDPLTVAHARRMLLKDSRSFATLRWTQTGFLRAARSNPAEETPRNLFGQLDGTANPRGGAFERVVWGGEGIEPWLKDGTSVVIRRIAMNLDTWDELDRRGREETVGRRLSDGAPLTGGTEHDEPDFSARNSLGFPVIAESAHMRRARPEDERQRIFRRPYNYDDAPVTGGAESGVSNSGQIFVSYQADVDRQFVPIQRRLDELDILNEWTTPVGSAVFAVPPGAREGSFVGAELFD</sequence>
<dbReference type="Pfam" id="PF04261">
    <property type="entry name" value="Dyp_perox_N"/>
    <property type="match status" value="1"/>
</dbReference>
<evidence type="ECO:0000256" key="1">
    <source>
        <dbReference type="ARBA" id="ARBA00001970"/>
    </source>
</evidence>
<evidence type="ECO:0000256" key="6">
    <source>
        <dbReference type="ARBA" id="ARBA00023002"/>
    </source>
</evidence>
<feature type="region of interest" description="Disordered" evidence="9">
    <location>
        <begin position="1"/>
        <end position="33"/>
    </location>
</feature>
<feature type="domain" description="Dyp-type peroxidase N-terminal" evidence="10">
    <location>
        <begin position="93"/>
        <end position="234"/>
    </location>
</feature>
<keyword evidence="3" id="KW-0349">Heme</keyword>
<dbReference type="PROSITE" id="PS51404">
    <property type="entry name" value="DYP_PEROXIDASE"/>
    <property type="match status" value="1"/>
</dbReference>
<dbReference type="SUPFAM" id="SSF54909">
    <property type="entry name" value="Dimeric alpha+beta barrel"/>
    <property type="match status" value="1"/>
</dbReference>
<evidence type="ECO:0000313" key="14">
    <source>
        <dbReference type="Proteomes" id="UP000829758"/>
    </source>
</evidence>
<comment type="cofactor">
    <cofactor evidence="1">
        <name>heme b</name>
        <dbReference type="ChEBI" id="CHEBI:60344"/>
    </cofactor>
</comment>
<dbReference type="EMBL" id="JAJFZT010000004">
    <property type="protein sequence ID" value="MCC3272577.1"/>
    <property type="molecule type" value="Genomic_DNA"/>
</dbReference>
<evidence type="ECO:0000259" key="10">
    <source>
        <dbReference type="Pfam" id="PF04261"/>
    </source>
</evidence>
<dbReference type="GO" id="GO:0020037">
    <property type="term" value="F:heme binding"/>
    <property type="evidence" value="ECO:0007669"/>
    <property type="project" value="InterPro"/>
</dbReference>
<dbReference type="GO" id="GO:0004601">
    <property type="term" value="F:peroxidase activity"/>
    <property type="evidence" value="ECO:0007669"/>
    <property type="project" value="UniProtKB-KW"/>
</dbReference>
<keyword evidence="14" id="KW-1185">Reference proteome</keyword>
<dbReference type="InterPro" id="IPR006311">
    <property type="entry name" value="TAT_signal"/>
</dbReference>
<keyword evidence="2 12" id="KW-0575">Peroxidase</keyword>
<feature type="region of interest" description="Disordered" evidence="9">
    <location>
        <begin position="305"/>
        <end position="333"/>
    </location>
</feature>
<dbReference type="Proteomes" id="UP001155145">
    <property type="component" value="Unassembled WGS sequence"/>
</dbReference>
<feature type="compositionally biased region" description="Basic and acidic residues" evidence="9">
    <location>
        <begin position="305"/>
        <end position="314"/>
    </location>
</feature>
<dbReference type="AlphaFoldDB" id="A0A9X1S9R5"/>
<protein>
    <submittedName>
        <fullName evidence="12">Dyp-type peroxidase</fullName>
    </submittedName>
</protein>
<evidence type="ECO:0000256" key="5">
    <source>
        <dbReference type="ARBA" id="ARBA00022729"/>
    </source>
</evidence>
<dbReference type="PROSITE" id="PS51318">
    <property type="entry name" value="TAT"/>
    <property type="match status" value="1"/>
</dbReference>
<comment type="similarity">
    <text evidence="8">Belongs to the DyP-type peroxidase family.</text>
</comment>
<dbReference type="InterPro" id="IPR048328">
    <property type="entry name" value="Dyp_perox_C"/>
</dbReference>
<keyword evidence="7" id="KW-0408">Iron</keyword>
<dbReference type="NCBIfam" id="TIGR01413">
    <property type="entry name" value="Dyp_perox_fam"/>
    <property type="match status" value="1"/>
</dbReference>
<keyword evidence="4" id="KW-0479">Metal-binding</keyword>
<keyword evidence="6" id="KW-0560">Oxidoreductase</keyword>
<dbReference type="RefSeq" id="WP_227928654.1">
    <property type="nucleotide sequence ID" value="NZ_CP094984.1"/>
</dbReference>
<dbReference type="Proteomes" id="UP000829758">
    <property type="component" value="Chromosome"/>
</dbReference>
<evidence type="ECO:0000313" key="12">
    <source>
        <dbReference type="EMBL" id="MCC3272577.1"/>
    </source>
</evidence>
<dbReference type="InterPro" id="IPR011008">
    <property type="entry name" value="Dimeric_a/b-barrel"/>
</dbReference>
<evidence type="ECO:0000256" key="8">
    <source>
        <dbReference type="ARBA" id="ARBA00025737"/>
    </source>
</evidence>
<proteinExistence type="inferred from homology"/>
<feature type="domain" description="Dyp-type peroxidase C-terminal" evidence="11">
    <location>
        <begin position="246"/>
        <end position="428"/>
    </location>
</feature>
<dbReference type="GO" id="GO:0046872">
    <property type="term" value="F:metal ion binding"/>
    <property type="evidence" value="ECO:0007669"/>
    <property type="project" value="UniProtKB-KW"/>
</dbReference>
<evidence type="ECO:0000313" key="15">
    <source>
        <dbReference type="Proteomes" id="UP001155145"/>
    </source>
</evidence>
<evidence type="ECO:0000256" key="4">
    <source>
        <dbReference type="ARBA" id="ARBA00022723"/>
    </source>
</evidence>
<keyword evidence="5" id="KW-0732">Signal</keyword>
<feature type="region of interest" description="Disordered" evidence="9">
    <location>
        <begin position="61"/>
        <end position="84"/>
    </location>
</feature>
<evidence type="ECO:0000256" key="7">
    <source>
        <dbReference type="ARBA" id="ARBA00023004"/>
    </source>
</evidence>
<dbReference type="InterPro" id="IPR048327">
    <property type="entry name" value="Dyp_perox_N"/>
</dbReference>
<dbReference type="PANTHER" id="PTHR30521">
    <property type="entry name" value="DEFERROCHELATASE/PEROXIDASE"/>
    <property type="match status" value="1"/>
</dbReference>
<accession>A0A9X1S9R5</accession>
<name>A0A9X1S9R5_9MICC</name>
<evidence type="ECO:0000256" key="3">
    <source>
        <dbReference type="ARBA" id="ARBA00022617"/>
    </source>
</evidence>
<evidence type="ECO:0000256" key="2">
    <source>
        <dbReference type="ARBA" id="ARBA00022559"/>
    </source>
</evidence>
<evidence type="ECO:0000313" key="13">
    <source>
        <dbReference type="EMBL" id="UON91573.1"/>
    </source>
</evidence>
<reference evidence="12" key="1">
    <citation type="submission" date="2021-10" db="EMBL/GenBank/DDBJ databases">
        <title>Novel species in genus Arthrobacter.</title>
        <authorList>
            <person name="Liu Y."/>
        </authorList>
    </citation>
    <scope>NUCLEOTIDE SEQUENCE</scope>
    <source>
        <strain evidence="14">zg-Y462</strain>
        <strain evidence="12">Zg-Y462</strain>
    </source>
</reference>
<dbReference type="Pfam" id="PF20628">
    <property type="entry name" value="Dyp_perox_C"/>
    <property type="match status" value="1"/>
</dbReference>
<dbReference type="PANTHER" id="PTHR30521:SF4">
    <property type="entry name" value="DEFERROCHELATASE"/>
    <property type="match status" value="1"/>
</dbReference>
<evidence type="ECO:0000256" key="9">
    <source>
        <dbReference type="SAM" id="MobiDB-lite"/>
    </source>
</evidence>
<feature type="compositionally biased region" description="Basic and acidic residues" evidence="9">
    <location>
        <begin position="8"/>
        <end position="28"/>
    </location>
</feature>
<dbReference type="InterPro" id="IPR006314">
    <property type="entry name" value="Dyp_peroxidase"/>
</dbReference>
<dbReference type="GO" id="GO:0005829">
    <property type="term" value="C:cytosol"/>
    <property type="evidence" value="ECO:0007669"/>
    <property type="project" value="TreeGrafter"/>
</dbReference>
<evidence type="ECO:0000259" key="11">
    <source>
        <dbReference type="Pfam" id="PF20628"/>
    </source>
</evidence>
<gene>
    <name evidence="12" type="ORF">LJ755_07515</name>
    <name evidence="13" type="ORF">MUK71_13405</name>
</gene>
<organism evidence="12 15">
    <name type="scientific">Arthrobacter zhangbolii</name>
    <dbReference type="NCBI Taxonomy" id="2886936"/>
    <lineage>
        <taxon>Bacteria</taxon>
        <taxon>Bacillati</taxon>
        <taxon>Actinomycetota</taxon>
        <taxon>Actinomycetes</taxon>
        <taxon>Micrococcales</taxon>
        <taxon>Micrococcaceae</taxon>
        <taxon>Arthrobacter</taxon>
    </lineage>
</organism>